<protein>
    <recommendedName>
        <fullName evidence="4">GDP-mannose pyrophosphatase</fullName>
    </recommendedName>
    <alternativeName>
        <fullName evidence="6">GDP-mannose hydrolase</fullName>
    </alternativeName>
    <alternativeName>
        <fullName evidence="7">GDPMK</fullName>
    </alternativeName>
</protein>
<organism evidence="9 10">
    <name type="scientific">Spirosoma utsteinense</name>
    <dbReference type="NCBI Taxonomy" id="2585773"/>
    <lineage>
        <taxon>Bacteria</taxon>
        <taxon>Pseudomonadati</taxon>
        <taxon>Bacteroidota</taxon>
        <taxon>Cytophagia</taxon>
        <taxon>Cytophagales</taxon>
        <taxon>Cytophagaceae</taxon>
        <taxon>Spirosoma</taxon>
    </lineage>
</organism>
<comment type="similarity">
    <text evidence="3">Belongs to the Nudix hydrolase family. NudK subfamily.</text>
</comment>
<evidence type="ECO:0000259" key="8">
    <source>
        <dbReference type="PROSITE" id="PS51462"/>
    </source>
</evidence>
<feature type="domain" description="Nudix hydrolase" evidence="8">
    <location>
        <begin position="46"/>
        <end position="180"/>
    </location>
</feature>
<keyword evidence="5" id="KW-0378">Hydrolase</keyword>
<comment type="cofactor">
    <cofactor evidence="2">
        <name>Mg(2+)</name>
        <dbReference type="ChEBI" id="CHEBI:18420"/>
    </cofactor>
</comment>
<gene>
    <name evidence="9" type="ORF">FH603_4120</name>
</gene>
<evidence type="ECO:0000256" key="6">
    <source>
        <dbReference type="ARBA" id="ARBA00032162"/>
    </source>
</evidence>
<dbReference type="PROSITE" id="PS51462">
    <property type="entry name" value="NUDIX"/>
    <property type="match status" value="1"/>
</dbReference>
<dbReference type="Gene3D" id="3.90.79.10">
    <property type="entry name" value="Nucleoside Triphosphate Pyrophosphohydrolase"/>
    <property type="match status" value="1"/>
</dbReference>
<dbReference type="EMBL" id="VFIA01000029">
    <property type="protein sequence ID" value="MBC3793601.1"/>
    <property type="molecule type" value="Genomic_DNA"/>
</dbReference>
<accession>A0ABR6WCF1</accession>
<evidence type="ECO:0000256" key="3">
    <source>
        <dbReference type="ARBA" id="ARBA00007275"/>
    </source>
</evidence>
<keyword evidence="10" id="KW-1185">Reference proteome</keyword>
<sequence length="204" mass="22577">MIPENDPKHWQVEHADYLVKTPWLTVRQDAVRLPNGSFMPDYYLFEYPNWVNVVAVTTDGQLILVRQYRHGIAGVHYELCAGTVDPVDGTSEAGLLLAAQRELLEETGYSGGEWQPFMTLSANTGTHTNLNYTFLATGVVWQQPQQLDDTEDIAVHLVSPEQALAIVDSGQMVQAMCVAPLLRYLCGLSSGPAGLSRSEKVEQD</sequence>
<dbReference type="InterPro" id="IPR015797">
    <property type="entry name" value="NUDIX_hydrolase-like_dom_sf"/>
</dbReference>
<reference evidence="9 10" key="1">
    <citation type="submission" date="2019-06" db="EMBL/GenBank/DDBJ databases">
        <title>Spirosoma utsteinense sp. nov. isolated from Antarctic ice-free soils.</title>
        <authorList>
            <person name="Tahon G."/>
        </authorList>
    </citation>
    <scope>NUCLEOTIDE SEQUENCE [LARGE SCALE GENOMIC DNA]</scope>
    <source>
        <strain evidence="9 10">LMG 31447</strain>
    </source>
</reference>
<evidence type="ECO:0000313" key="10">
    <source>
        <dbReference type="Proteomes" id="UP000700732"/>
    </source>
</evidence>
<dbReference type="PANTHER" id="PTHR11839:SF18">
    <property type="entry name" value="NUDIX HYDROLASE DOMAIN-CONTAINING PROTEIN"/>
    <property type="match status" value="1"/>
</dbReference>
<evidence type="ECO:0000256" key="4">
    <source>
        <dbReference type="ARBA" id="ARBA00016377"/>
    </source>
</evidence>
<dbReference type="CDD" id="cd03424">
    <property type="entry name" value="NUDIX_ADPRase_Nudt5_UGPPase_Nudt14"/>
    <property type="match status" value="1"/>
</dbReference>
<dbReference type="Pfam" id="PF00293">
    <property type="entry name" value="NUDIX"/>
    <property type="match status" value="1"/>
</dbReference>
<evidence type="ECO:0000256" key="1">
    <source>
        <dbReference type="ARBA" id="ARBA00000847"/>
    </source>
</evidence>
<dbReference type="PANTHER" id="PTHR11839">
    <property type="entry name" value="UDP/ADP-SUGAR PYROPHOSPHATASE"/>
    <property type="match status" value="1"/>
</dbReference>
<name>A0ABR6WCF1_9BACT</name>
<dbReference type="InterPro" id="IPR000086">
    <property type="entry name" value="NUDIX_hydrolase_dom"/>
</dbReference>
<proteinExistence type="inferred from homology"/>
<evidence type="ECO:0000256" key="7">
    <source>
        <dbReference type="ARBA" id="ARBA00032272"/>
    </source>
</evidence>
<evidence type="ECO:0000313" key="9">
    <source>
        <dbReference type="EMBL" id="MBC3793601.1"/>
    </source>
</evidence>
<dbReference type="Proteomes" id="UP000700732">
    <property type="component" value="Unassembled WGS sequence"/>
</dbReference>
<dbReference type="SUPFAM" id="SSF55811">
    <property type="entry name" value="Nudix"/>
    <property type="match status" value="1"/>
</dbReference>
<dbReference type="RefSeq" id="WP_186739466.1">
    <property type="nucleotide sequence ID" value="NZ_VFIA01000029.1"/>
</dbReference>
<comment type="catalytic activity">
    <reaction evidence="1">
        <text>GDP-alpha-D-mannose + H2O = alpha-D-mannose 1-phosphate + GMP + 2 H(+)</text>
        <dbReference type="Rhea" id="RHEA:27978"/>
        <dbReference type="ChEBI" id="CHEBI:15377"/>
        <dbReference type="ChEBI" id="CHEBI:15378"/>
        <dbReference type="ChEBI" id="CHEBI:57527"/>
        <dbReference type="ChEBI" id="CHEBI:58115"/>
        <dbReference type="ChEBI" id="CHEBI:58409"/>
    </reaction>
</comment>
<evidence type="ECO:0000256" key="2">
    <source>
        <dbReference type="ARBA" id="ARBA00001946"/>
    </source>
</evidence>
<evidence type="ECO:0000256" key="5">
    <source>
        <dbReference type="ARBA" id="ARBA00022801"/>
    </source>
</evidence>
<comment type="caution">
    <text evidence="9">The sequence shown here is derived from an EMBL/GenBank/DDBJ whole genome shotgun (WGS) entry which is preliminary data.</text>
</comment>